<feature type="transmembrane region" description="Helical" evidence="6">
    <location>
        <begin position="164"/>
        <end position="186"/>
    </location>
</feature>
<keyword evidence="4 6" id="KW-1133">Transmembrane helix</keyword>
<comment type="subcellular location">
    <subcellularLocation>
        <location evidence="1">Membrane</location>
        <topology evidence="1">Multi-pass membrane protein</topology>
    </subcellularLocation>
</comment>
<dbReference type="RefSeq" id="WP_200747456.1">
    <property type="nucleotide sequence ID" value="NZ_JAEOAH010000001.1"/>
</dbReference>
<evidence type="ECO:0008006" key="9">
    <source>
        <dbReference type="Google" id="ProtNLM"/>
    </source>
</evidence>
<accession>A0ABS1H1L3</accession>
<evidence type="ECO:0000256" key="5">
    <source>
        <dbReference type="ARBA" id="ARBA00023136"/>
    </source>
</evidence>
<feature type="transmembrane region" description="Helical" evidence="6">
    <location>
        <begin position="93"/>
        <end position="110"/>
    </location>
</feature>
<comment type="similarity">
    <text evidence="2">Belongs to the TerC family.</text>
</comment>
<name>A0ABS1H1L3_9BACL</name>
<evidence type="ECO:0000256" key="6">
    <source>
        <dbReference type="SAM" id="Phobius"/>
    </source>
</evidence>
<proteinExistence type="inferred from homology"/>
<evidence type="ECO:0000256" key="2">
    <source>
        <dbReference type="ARBA" id="ARBA00007511"/>
    </source>
</evidence>
<feature type="transmembrane region" description="Helical" evidence="6">
    <location>
        <begin position="223"/>
        <end position="240"/>
    </location>
</feature>
<dbReference type="Pfam" id="PF03741">
    <property type="entry name" value="TerC"/>
    <property type="match status" value="1"/>
</dbReference>
<dbReference type="PANTHER" id="PTHR30238">
    <property type="entry name" value="MEMBRANE BOUND PREDICTED REDOX MODULATOR"/>
    <property type="match status" value="1"/>
</dbReference>
<evidence type="ECO:0000313" key="8">
    <source>
        <dbReference type="Proteomes" id="UP000618943"/>
    </source>
</evidence>
<feature type="transmembrane region" description="Helical" evidence="6">
    <location>
        <begin position="198"/>
        <end position="217"/>
    </location>
</feature>
<keyword evidence="8" id="KW-1185">Reference proteome</keyword>
<gene>
    <name evidence="7" type="ORF">JFL43_00090</name>
</gene>
<dbReference type="PANTHER" id="PTHR30238:SF6">
    <property type="entry name" value="TERC-LIKE PROTEIN"/>
    <property type="match status" value="1"/>
</dbReference>
<dbReference type="InterPro" id="IPR005496">
    <property type="entry name" value="Integral_membrane_TerC"/>
</dbReference>
<feature type="transmembrane region" description="Helical" evidence="6">
    <location>
        <begin position="66"/>
        <end position="87"/>
    </location>
</feature>
<organism evidence="7 8">
    <name type="scientific">Viridibacillus soli</name>
    <dbReference type="NCBI Taxonomy" id="2798301"/>
    <lineage>
        <taxon>Bacteria</taxon>
        <taxon>Bacillati</taxon>
        <taxon>Bacillota</taxon>
        <taxon>Bacilli</taxon>
        <taxon>Bacillales</taxon>
        <taxon>Caryophanaceae</taxon>
        <taxon>Viridibacillus</taxon>
    </lineage>
</organism>
<evidence type="ECO:0000256" key="4">
    <source>
        <dbReference type="ARBA" id="ARBA00022989"/>
    </source>
</evidence>
<sequence length="249" mass="27950">MEILNGILDTYAQFFNWEMWGQVLTDPVSWGLIGSLVVMEGLLSADNALVLAVLVKHLPPEKRKKALLYGMFGAYFFRFIFIGIGVYLVKFSLVKILGAAYLGWIVFSHFRNKGGDDDAQEFKKGGWTVRVFGLFWATVISVELMDIAFSVDSILAAFAISDQVWVLLLGGILGIIMMRTIAGIFLTLIEKVPEMETTAFVLIAIIALKMFAGVFGFHMQHTTFFLILILAFLGTFVVHFRNKKKLDNM</sequence>
<dbReference type="InterPro" id="IPR022493">
    <property type="entry name" value="CHP03716_TM_YkoY"/>
</dbReference>
<evidence type="ECO:0000256" key="3">
    <source>
        <dbReference type="ARBA" id="ARBA00022692"/>
    </source>
</evidence>
<feature type="transmembrane region" description="Helical" evidence="6">
    <location>
        <begin position="28"/>
        <end position="54"/>
    </location>
</feature>
<dbReference type="NCBIfam" id="TIGR03716">
    <property type="entry name" value="R_switched_YkoY"/>
    <property type="match status" value="1"/>
</dbReference>
<dbReference type="Proteomes" id="UP000618943">
    <property type="component" value="Unassembled WGS sequence"/>
</dbReference>
<comment type="caution">
    <text evidence="7">The sequence shown here is derived from an EMBL/GenBank/DDBJ whole genome shotgun (WGS) entry which is preliminary data.</text>
</comment>
<dbReference type="EMBL" id="JAEOAH010000001">
    <property type="protein sequence ID" value="MBK3493290.1"/>
    <property type="molecule type" value="Genomic_DNA"/>
</dbReference>
<evidence type="ECO:0000256" key="1">
    <source>
        <dbReference type="ARBA" id="ARBA00004141"/>
    </source>
</evidence>
<protein>
    <recommendedName>
        <fullName evidence="9">DUF475 domain-containing protein</fullName>
    </recommendedName>
</protein>
<evidence type="ECO:0000313" key="7">
    <source>
        <dbReference type="EMBL" id="MBK3493290.1"/>
    </source>
</evidence>
<reference evidence="7 8" key="1">
    <citation type="submission" date="2020-12" db="EMBL/GenBank/DDBJ databases">
        <title>YIM B01967 draft genome.</title>
        <authorList>
            <person name="Yan X."/>
        </authorList>
    </citation>
    <scope>NUCLEOTIDE SEQUENCE [LARGE SCALE GENOMIC DNA]</scope>
    <source>
        <strain evidence="7 8">YIM B01967</strain>
    </source>
</reference>
<feature type="transmembrane region" description="Helical" evidence="6">
    <location>
        <begin position="131"/>
        <end position="158"/>
    </location>
</feature>
<keyword evidence="5 6" id="KW-0472">Membrane</keyword>
<keyword evidence="3 6" id="KW-0812">Transmembrane</keyword>